<feature type="compositionally biased region" description="Basic residues" evidence="1">
    <location>
        <begin position="149"/>
        <end position="160"/>
    </location>
</feature>
<evidence type="ECO:0000256" key="2">
    <source>
        <dbReference type="SAM" id="SignalP"/>
    </source>
</evidence>
<sequence length="173" mass="18370">MQTIGLAALIGLGLAASATAGEPVPADYQGVWAAARDCKGDFQTIREGSVDRRSTVCRVERVARSDAGPSAVTLTCGAGQSREIWRAETVDDTDFLVIARLQPETETGVAIELLERCPGIPIADIPLSEIPGNPVAAAASEARAVPHSPGRHRVRQHLHPHPQTGNTWKHSSQ</sequence>
<name>A0A366F536_9HYPH</name>
<feature type="chain" id="PRO_5016943915" evidence="2">
    <location>
        <begin position="21"/>
        <end position="173"/>
    </location>
</feature>
<accession>A0A366F536</accession>
<comment type="caution">
    <text evidence="3">The sequence shown here is derived from an EMBL/GenBank/DDBJ whole genome shotgun (WGS) entry which is preliminary data.</text>
</comment>
<keyword evidence="4" id="KW-1185">Reference proteome</keyword>
<evidence type="ECO:0000256" key="1">
    <source>
        <dbReference type="SAM" id="MobiDB-lite"/>
    </source>
</evidence>
<dbReference type="Proteomes" id="UP000253529">
    <property type="component" value="Unassembled WGS sequence"/>
</dbReference>
<feature type="region of interest" description="Disordered" evidence="1">
    <location>
        <begin position="144"/>
        <end position="173"/>
    </location>
</feature>
<feature type="compositionally biased region" description="Polar residues" evidence="1">
    <location>
        <begin position="163"/>
        <end position="173"/>
    </location>
</feature>
<dbReference type="AlphaFoldDB" id="A0A366F536"/>
<reference evidence="3 4" key="1">
    <citation type="submission" date="2018-06" db="EMBL/GenBank/DDBJ databases">
        <title>Genomic Encyclopedia of Type Strains, Phase IV (KMG-IV): sequencing the most valuable type-strain genomes for metagenomic binning, comparative biology and taxonomic classification.</title>
        <authorList>
            <person name="Goeker M."/>
        </authorList>
    </citation>
    <scope>NUCLEOTIDE SEQUENCE [LARGE SCALE GENOMIC DNA]</scope>
    <source>
        <strain evidence="3 4">DSM 24875</strain>
    </source>
</reference>
<organism evidence="3 4">
    <name type="scientific">Roseiarcus fermentans</name>
    <dbReference type="NCBI Taxonomy" id="1473586"/>
    <lineage>
        <taxon>Bacteria</taxon>
        <taxon>Pseudomonadati</taxon>
        <taxon>Pseudomonadota</taxon>
        <taxon>Alphaproteobacteria</taxon>
        <taxon>Hyphomicrobiales</taxon>
        <taxon>Roseiarcaceae</taxon>
        <taxon>Roseiarcus</taxon>
    </lineage>
</organism>
<dbReference type="EMBL" id="QNRK01000021">
    <property type="protein sequence ID" value="RBP09758.1"/>
    <property type="molecule type" value="Genomic_DNA"/>
</dbReference>
<feature type="signal peptide" evidence="2">
    <location>
        <begin position="1"/>
        <end position="20"/>
    </location>
</feature>
<evidence type="ECO:0000313" key="4">
    <source>
        <dbReference type="Proteomes" id="UP000253529"/>
    </source>
</evidence>
<proteinExistence type="predicted"/>
<keyword evidence="2" id="KW-0732">Signal</keyword>
<gene>
    <name evidence="3" type="ORF">DFR50_121104</name>
</gene>
<evidence type="ECO:0000313" key="3">
    <source>
        <dbReference type="EMBL" id="RBP09758.1"/>
    </source>
</evidence>
<protein>
    <submittedName>
        <fullName evidence="3">Uncharacterized protein</fullName>
    </submittedName>
</protein>